<comment type="caution">
    <text evidence="11">The sequence shown here is derived from an EMBL/GenBank/DDBJ whole genome shotgun (WGS) entry which is preliminary data.</text>
</comment>
<dbReference type="NCBIfam" id="TIGR00915">
    <property type="entry name" value="2A0602"/>
    <property type="match status" value="1"/>
</dbReference>
<evidence type="ECO:0000256" key="5">
    <source>
        <dbReference type="ARBA" id="ARBA00022519"/>
    </source>
</evidence>
<dbReference type="NCBIfam" id="NF000282">
    <property type="entry name" value="RND_permease_1"/>
    <property type="match status" value="1"/>
</dbReference>
<feature type="transmembrane region" description="Helical" evidence="9">
    <location>
        <begin position="542"/>
        <end position="562"/>
    </location>
</feature>
<evidence type="ECO:0000313" key="11">
    <source>
        <dbReference type="EMBL" id="MEN7549691.1"/>
    </source>
</evidence>
<dbReference type="SUPFAM" id="SSF82866">
    <property type="entry name" value="Multidrug efflux transporter AcrB transmembrane domain"/>
    <property type="match status" value="2"/>
</dbReference>
<dbReference type="PROSITE" id="PS50156">
    <property type="entry name" value="SSD"/>
    <property type="match status" value="1"/>
</dbReference>
<dbReference type="FunFam" id="1.20.1640.10:FF:000001">
    <property type="entry name" value="Efflux pump membrane transporter"/>
    <property type="match status" value="1"/>
</dbReference>
<dbReference type="SUPFAM" id="SSF82693">
    <property type="entry name" value="Multidrug efflux transporter AcrB pore domain, PN1, PN2, PC1 and PC2 subdomains"/>
    <property type="match status" value="4"/>
</dbReference>
<keyword evidence="5" id="KW-0997">Cell inner membrane</keyword>
<dbReference type="PANTHER" id="PTHR32063">
    <property type="match status" value="1"/>
</dbReference>
<dbReference type="GO" id="GO:0009636">
    <property type="term" value="P:response to toxic substance"/>
    <property type="evidence" value="ECO:0007669"/>
    <property type="project" value="UniProtKB-ARBA"/>
</dbReference>
<keyword evidence="12" id="KW-1185">Reference proteome</keyword>
<dbReference type="InterPro" id="IPR000731">
    <property type="entry name" value="SSD"/>
</dbReference>
<feature type="transmembrane region" description="Helical" evidence="9">
    <location>
        <begin position="369"/>
        <end position="390"/>
    </location>
</feature>
<comment type="similarity">
    <text evidence="2">Belongs to the resistance-nodulation-cell division (RND) (TC 2.A.6) family.</text>
</comment>
<keyword evidence="6 9" id="KW-0812">Transmembrane</keyword>
<evidence type="ECO:0000256" key="9">
    <source>
        <dbReference type="SAM" id="Phobius"/>
    </source>
</evidence>
<sequence length="1055" mass="114631">MKFSHNFIDRPILASVISILVIIVGTLAYFSLPVSQYPEVAPPTIVVTATYPGASAETISKTVATPLEQEINGVENMMYMLSQSTADGVMTLTVTFELGTDLDEAQVLVQNRVAIAEPRLPEQVRRIGVTTRKNSPDLMLVINLFSPDDSYDQIYIGNYATLQIKDIISRIKGVGNLGLFGASEYSMRIWLNPDVIASMDLSAGEILQALRNQNVQIASGNLNQPPTGEQHAFELSVQTKGRLEEIEEFENIIVKSGKDGRIVRVKDIGRVELGAASYATKGYLGDKKAVALPVFQRPGTNAVETADEIKATMEELAKDFPPGLSYDIAYNPTDFIQESIDEVGHTILEAVVLVVFVILLFLQTWRATIIPILAIPVSLIGTFAVMQALGFSLNNLTLFGLVLAIGIVVDDAIVVVENMEHNLSKGMSVKEAARKTMSEVGGALIAIGLVLVAVFIPTTFLEGISGQFYRQFGITISVATMISVFVSLTLSPAMAALLLKPHKKKTTPQTSSWKNPVSTFLKGFEQFMERLSERYGKLVNKLIKLSAGVGIVYILLMGFTLFEFNRIPTGFIPAQDQGYFIVAIQLPPGSSLSRTDDVIQNAIDQLLETDGVVNAVAFAGFDGASFTNASNAATIFPVLADFEERNKKGITHQGLLNTMRQKMAGIEEAFVVVIPPPPVRGIGNAGGFRMMIQDRQGRGVKALKDATNELAAAANQDPTLANVFSFFNTGTPQLYFDFDRVRAEKLGIPVAEVFSALEIYLGSAFVNDFNYLGRTFRVTAQADAPYRLTPDDISRIKVRNKNGEMVPIGTLGTFQDIAGPSRMPRYNLYPASELVGDVVKGKSSGDAIAAMEKLADEILPEGIDYEWTEIAYQQKRMGNTAIIAFGLAVLFVFLLLAAQYESWILPLAVILIVPMCLLSAMIGVDIANMDNNILTQIGLIVLVGLASKNAILIVEFAKQLEDQGKGLWQAATEAAKLRLRPILMTSFAFILGVVPLVTASGAGAEMRQALGVAVFSGMLGVTFFGLLFTPVFYVICRKLGMISLPKKDKNELVTA</sequence>
<dbReference type="FunFam" id="3.30.70.1430:FF:000001">
    <property type="entry name" value="Efflux pump membrane transporter"/>
    <property type="match status" value="1"/>
</dbReference>
<dbReference type="Gene3D" id="3.30.70.1320">
    <property type="entry name" value="Multidrug efflux transporter AcrB pore domain like"/>
    <property type="match status" value="1"/>
</dbReference>
<evidence type="ECO:0000313" key="12">
    <source>
        <dbReference type="Proteomes" id="UP001403385"/>
    </source>
</evidence>
<evidence type="ECO:0000256" key="3">
    <source>
        <dbReference type="ARBA" id="ARBA00022448"/>
    </source>
</evidence>
<dbReference type="PANTHER" id="PTHR32063:SF11">
    <property type="entry name" value="CATION OR DRUG EFFLUX SYSTEM PROTEIN"/>
    <property type="match status" value="1"/>
</dbReference>
<dbReference type="GO" id="GO:0015562">
    <property type="term" value="F:efflux transmembrane transporter activity"/>
    <property type="evidence" value="ECO:0007669"/>
    <property type="project" value="InterPro"/>
</dbReference>
<evidence type="ECO:0000256" key="2">
    <source>
        <dbReference type="ARBA" id="ARBA00010942"/>
    </source>
</evidence>
<keyword evidence="3" id="KW-0813">Transport</keyword>
<organism evidence="11 12">
    <name type="scientific">Rapidithrix thailandica</name>
    <dbReference type="NCBI Taxonomy" id="413964"/>
    <lineage>
        <taxon>Bacteria</taxon>
        <taxon>Pseudomonadati</taxon>
        <taxon>Bacteroidota</taxon>
        <taxon>Cytophagia</taxon>
        <taxon>Cytophagales</taxon>
        <taxon>Flammeovirgaceae</taxon>
        <taxon>Rapidithrix</taxon>
    </lineage>
</organism>
<dbReference type="SUPFAM" id="SSF82714">
    <property type="entry name" value="Multidrug efflux transporter AcrB TolC docking domain, DN and DC subdomains"/>
    <property type="match status" value="2"/>
</dbReference>
<keyword evidence="7 9" id="KW-1133">Transmembrane helix</keyword>
<dbReference type="AlphaFoldDB" id="A0AAW9S9K0"/>
<feature type="transmembrane region" description="Helical" evidence="9">
    <location>
        <begin position="343"/>
        <end position="362"/>
    </location>
</feature>
<feature type="transmembrane region" description="Helical" evidence="9">
    <location>
        <begin position="472"/>
        <end position="499"/>
    </location>
</feature>
<dbReference type="GO" id="GO:0042910">
    <property type="term" value="F:xenobiotic transmembrane transporter activity"/>
    <property type="evidence" value="ECO:0007669"/>
    <property type="project" value="TreeGrafter"/>
</dbReference>
<name>A0AAW9S9K0_9BACT</name>
<feature type="transmembrane region" description="Helical" evidence="9">
    <location>
        <begin position="877"/>
        <end position="896"/>
    </location>
</feature>
<dbReference type="Gene3D" id="1.20.1640.10">
    <property type="entry name" value="Multidrug efflux transporter AcrB transmembrane domain"/>
    <property type="match status" value="2"/>
</dbReference>
<dbReference type="InterPro" id="IPR001036">
    <property type="entry name" value="Acrflvin-R"/>
</dbReference>
<feature type="domain" description="SSD" evidence="10">
    <location>
        <begin position="372"/>
        <end position="497"/>
    </location>
</feature>
<dbReference type="RefSeq" id="WP_346822470.1">
    <property type="nucleotide sequence ID" value="NZ_JBDKWZ010000010.1"/>
</dbReference>
<proteinExistence type="inferred from homology"/>
<keyword evidence="4" id="KW-1003">Cell membrane</keyword>
<dbReference type="InterPro" id="IPR027463">
    <property type="entry name" value="AcrB_DN_DC_subdom"/>
</dbReference>
<dbReference type="Gene3D" id="3.30.70.1440">
    <property type="entry name" value="Multidrug efflux transporter AcrB pore domain"/>
    <property type="match status" value="1"/>
</dbReference>
<accession>A0AAW9S9K0</accession>
<evidence type="ECO:0000256" key="4">
    <source>
        <dbReference type="ARBA" id="ARBA00022475"/>
    </source>
</evidence>
<keyword evidence="8 9" id="KW-0472">Membrane</keyword>
<feature type="transmembrane region" description="Helical" evidence="9">
    <location>
        <begin position="440"/>
        <end position="460"/>
    </location>
</feature>
<feature type="transmembrane region" description="Helical" evidence="9">
    <location>
        <begin position="396"/>
        <end position="419"/>
    </location>
</feature>
<dbReference type="EMBL" id="JBDKWZ010000010">
    <property type="protein sequence ID" value="MEN7549691.1"/>
    <property type="molecule type" value="Genomic_DNA"/>
</dbReference>
<dbReference type="Pfam" id="PF00873">
    <property type="entry name" value="ACR_tran"/>
    <property type="match status" value="1"/>
</dbReference>
<evidence type="ECO:0000256" key="6">
    <source>
        <dbReference type="ARBA" id="ARBA00022692"/>
    </source>
</evidence>
<feature type="transmembrane region" description="Helical" evidence="9">
    <location>
        <begin position="1009"/>
        <end position="1036"/>
    </location>
</feature>
<dbReference type="Gene3D" id="3.30.2090.10">
    <property type="entry name" value="Multidrug efflux transporter AcrB TolC docking domain, DN and DC subdomains"/>
    <property type="match status" value="2"/>
</dbReference>
<feature type="transmembrane region" description="Helical" evidence="9">
    <location>
        <begin position="903"/>
        <end position="927"/>
    </location>
</feature>
<evidence type="ECO:0000256" key="1">
    <source>
        <dbReference type="ARBA" id="ARBA00004429"/>
    </source>
</evidence>
<dbReference type="GO" id="GO:0005886">
    <property type="term" value="C:plasma membrane"/>
    <property type="evidence" value="ECO:0007669"/>
    <property type="project" value="UniProtKB-SubCell"/>
</dbReference>
<evidence type="ECO:0000256" key="7">
    <source>
        <dbReference type="ARBA" id="ARBA00022989"/>
    </source>
</evidence>
<evidence type="ECO:0000256" key="8">
    <source>
        <dbReference type="ARBA" id="ARBA00023136"/>
    </source>
</evidence>
<feature type="transmembrane region" description="Helical" evidence="9">
    <location>
        <begin position="933"/>
        <end position="956"/>
    </location>
</feature>
<evidence type="ECO:0000259" key="10">
    <source>
        <dbReference type="PROSITE" id="PS50156"/>
    </source>
</evidence>
<dbReference type="Proteomes" id="UP001403385">
    <property type="component" value="Unassembled WGS sequence"/>
</dbReference>
<dbReference type="Gene3D" id="3.30.70.1430">
    <property type="entry name" value="Multidrug efflux transporter AcrB pore domain"/>
    <property type="match status" value="2"/>
</dbReference>
<dbReference type="PRINTS" id="PR00702">
    <property type="entry name" value="ACRIFLAVINRP"/>
</dbReference>
<gene>
    <name evidence="11" type="ORF">AAG747_17340</name>
</gene>
<protein>
    <submittedName>
        <fullName evidence="11">Multidrug efflux RND transporter permease subunit</fullName>
    </submittedName>
</protein>
<comment type="subcellular location">
    <subcellularLocation>
        <location evidence="1">Cell inner membrane</location>
        <topology evidence="1">Multi-pass membrane protein</topology>
    </subcellularLocation>
</comment>
<feature type="transmembrane region" description="Helical" evidence="9">
    <location>
        <begin position="977"/>
        <end position="997"/>
    </location>
</feature>
<reference evidence="11 12" key="1">
    <citation type="submission" date="2024-04" db="EMBL/GenBank/DDBJ databases">
        <title>Novel genus in family Flammeovirgaceae.</title>
        <authorList>
            <person name="Nguyen T.H."/>
            <person name="Vuong T.Q."/>
            <person name="Le H."/>
            <person name="Kim S.-G."/>
        </authorList>
    </citation>
    <scope>NUCLEOTIDE SEQUENCE [LARGE SCALE GENOMIC DNA]</scope>
    <source>
        <strain evidence="11 12">JCM 23209</strain>
    </source>
</reference>
<dbReference type="InterPro" id="IPR004764">
    <property type="entry name" value="MdtF-like"/>
</dbReference>
<feature type="transmembrane region" description="Helical" evidence="9">
    <location>
        <begin position="12"/>
        <end position="32"/>
    </location>
</feature>